<accession>A0A1Y2F7Y8</accession>
<dbReference type="STRING" id="56484.A0A1Y2F7Y8"/>
<dbReference type="GO" id="GO:0015031">
    <property type="term" value="P:protein transport"/>
    <property type="evidence" value="ECO:0007669"/>
    <property type="project" value="UniProtKB-KW"/>
</dbReference>
<comment type="caution">
    <text evidence="8">The sequence shown here is derived from an EMBL/GenBank/DDBJ whole genome shotgun (WGS) entry which is preliminary data.</text>
</comment>
<dbReference type="RefSeq" id="XP_040724152.1">
    <property type="nucleotide sequence ID" value="XM_040872503.1"/>
</dbReference>
<dbReference type="GO" id="GO:0006612">
    <property type="term" value="P:protein targeting to membrane"/>
    <property type="evidence" value="ECO:0007669"/>
    <property type="project" value="UniProtKB-UniRule"/>
</dbReference>
<dbReference type="Pfam" id="PF04048">
    <property type="entry name" value="Sec8_N"/>
    <property type="match status" value="1"/>
</dbReference>
<reference evidence="8 9" key="1">
    <citation type="submission" date="2016-07" db="EMBL/GenBank/DDBJ databases">
        <title>Pervasive Adenine N6-methylation of Active Genes in Fungi.</title>
        <authorList>
            <consortium name="DOE Joint Genome Institute"/>
            <person name="Mondo S.J."/>
            <person name="Dannebaum R.O."/>
            <person name="Kuo R.C."/>
            <person name="Labutti K."/>
            <person name="Haridas S."/>
            <person name="Kuo A."/>
            <person name="Salamov A."/>
            <person name="Ahrendt S.R."/>
            <person name="Lipzen A."/>
            <person name="Sullivan W."/>
            <person name="Andreopoulos W.B."/>
            <person name="Clum A."/>
            <person name="Lindquist E."/>
            <person name="Daum C."/>
            <person name="Ramamoorthy G.K."/>
            <person name="Gryganskyi A."/>
            <person name="Culley D."/>
            <person name="Magnuson J.K."/>
            <person name="James T.Y."/>
            <person name="O'Malley M.A."/>
            <person name="Stajich J.E."/>
            <person name="Spatafora J.W."/>
            <person name="Visel A."/>
            <person name="Grigoriev I.V."/>
        </authorList>
    </citation>
    <scope>NUCLEOTIDE SEQUENCE [LARGE SCALE GENOMIC DNA]</scope>
    <source>
        <strain evidence="8 9">12-1054</strain>
    </source>
</reference>
<gene>
    <name evidence="8" type="ORF">BCR37DRAFT_83969</name>
</gene>
<evidence type="ECO:0000256" key="2">
    <source>
        <dbReference type="ARBA" id="ARBA00022483"/>
    </source>
</evidence>
<dbReference type="GO" id="GO:0006904">
    <property type="term" value="P:vesicle docking involved in exocytosis"/>
    <property type="evidence" value="ECO:0007669"/>
    <property type="project" value="InterPro"/>
</dbReference>
<evidence type="ECO:0000313" key="9">
    <source>
        <dbReference type="Proteomes" id="UP000193685"/>
    </source>
</evidence>
<evidence type="ECO:0000256" key="5">
    <source>
        <dbReference type="SAM" id="MobiDB-lite"/>
    </source>
</evidence>
<dbReference type="Proteomes" id="UP000193685">
    <property type="component" value="Unassembled WGS sequence"/>
</dbReference>
<feature type="compositionally biased region" description="Acidic residues" evidence="5">
    <location>
        <begin position="10"/>
        <end position="19"/>
    </location>
</feature>
<dbReference type="GO" id="GO:0000145">
    <property type="term" value="C:exocyst"/>
    <property type="evidence" value="ECO:0007669"/>
    <property type="project" value="UniProtKB-UniRule"/>
</dbReference>
<evidence type="ECO:0000256" key="3">
    <source>
        <dbReference type="ARBA" id="ARBA00022927"/>
    </source>
</evidence>
<sequence length="1008" mass="112826">MSYARRGILDDDDDEEEDDHNWRSLSRNATTVNRRNGVSKTTNDTLGEIRGIIQSEWAETLQPDFRPIGLALDMVDTSSLGRRRDLERFRRTNQDIERALQSTVNEHYQGFNSSIGTYGQVTGAIATSQRQVGATRDALHRAKAQLSTHRDDLLDLSERSRQYNDMISLLKDIARLRGIPEQLEAHLSAKQFLKAVHCFNEASAIAHRQEMINIAALADIRQYLKSQSVSLVEILLEELHNHLYLRSPYCDNRWAAYTVGQTDLPIISLDGRSSLRLPLEDHRAKRQGEQHVAVDQHPERDSFTYVSTVLEALYIFGKLPYAMDIVAQRMPSQIHTLFGSTVDQVRARHGSKRSSANSKPDLTDLLDRDDESTEPLRDLFWTLFSKVDAMLQAHSNLCETLLALRDRFGGRAAAGSAVEYDFAEVWKPLGSELRSLLGQYILDKSASLESVKQGNVNMNVFREPARNKTKQLFDFMDQSGRHESVAQAEEEQLRSMLHDSVPGLIADGPDLRNNSVVLTAESGPIAASTPFNIAIIMSPTVALLSRAKRIIPQGSSVSASAIDAFLDELISKLVAPQLTELLDDATRSALSGTLRPLHNVSKGSPSDLADFLMVLARFSTLIEQVAYKREQYADMMLGSMLAYLQKVQSHFGLCTANPQQDNHKLGALRLGPSWACRAEIVELWQPFLQRQYFEASELYTIAAQEQDILRQLRKQTQVERGDLIMDGRTIHNLAHLYGNVKHFMAAARKFHQDSKTRPSWINETKKDSSLPATLKRLEMNTTGAGKFDSIMAAFQRVLVDILLTLRIELHVQVLFFVQQSLKHSNYDIDEPAVEADPIILDLVKQIDLFNEVSVQHLSSDESEFVLASLATFIDDLFIDESELIGTLSAAGAQKVGLHILAIQQHLRNLVSSPELADLGPAKLFFDLFEATPLGLIEVASSSGGLPFAYEHAAKLLRLQHSRDLQQAQGQQNGTNRASRDGSRRKLLDEHLILLSEAMWKVDEVGGGQ</sequence>
<dbReference type="EMBL" id="MCFI01000014">
    <property type="protein sequence ID" value="ORY80018.1"/>
    <property type="molecule type" value="Genomic_DNA"/>
</dbReference>
<dbReference type="GeneID" id="63789102"/>
<keyword evidence="1 4" id="KW-0813">Transport</keyword>
<evidence type="ECO:0000259" key="7">
    <source>
        <dbReference type="Pfam" id="PF20652"/>
    </source>
</evidence>
<comment type="similarity">
    <text evidence="4">Belongs to the SEC8 family.</text>
</comment>
<evidence type="ECO:0000256" key="4">
    <source>
        <dbReference type="RuleBase" id="RU367079"/>
    </source>
</evidence>
<name>A0A1Y2F7Y8_PROLT</name>
<dbReference type="PANTHER" id="PTHR14146:SF0">
    <property type="entry name" value="EXOCYST COMPLEX COMPONENT 4"/>
    <property type="match status" value="1"/>
</dbReference>
<proteinExistence type="inferred from homology"/>
<keyword evidence="3 4" id="KW-0653">Protein transport</keyword>
<dbReference type="PANTHER" id="PTHR14146">
    <property type="entry name" value="EXOCYST COMPLEX COMPONENT 4"/>
    <property type="match status" value="1"/>
</dbReference>
<dbReference type="GO" id="GO:0090522">
    <property type="term" value="P:vesicle tethering involved in exocytosis"/>
    <property type="evidence" value="ECO:0007669"/>
    <property type="project" value="UniProtKB-UniRule"/>
</dbReference>
<feature type="domain" description="Exocyst complex component Sec8 N-terminal" evidence="6">
    <location>
        <begin position="49"/>
        <end position="185"/>
    </location>
</feature>
<dbReference type="OrthoDB" id="272977at2759"/>
<evidence type="ECO:0000259" key="6">
    <source>
        <dbReference type="Pfam" id="PF04048"/>
    </source>
</evidence>
<dbReference type="Pfam" id="PF20652">
    <property type="entry name" value="Sec8_C"/>
    <property type="match status" value="1"/>
</dbReference>
<organism evidence="8 9">
    <name type="scientific">Protomyces lactucae-debilis</name>
    <dbReference type="NCBI Taxonomy" id="2754530"/>
    <lineage>
        <taxon>Eukaryota</taxon>
        <taxon>Fungi</taxon>
        <taxon>Dikarya</taxon>
        <taxon>Ascomycota</taxon>
        <taxon>Taphrinomycotina</taxon>
        <taxon>Taphrinomycetes</taxon>
        <taxon>Taphrinales</taxon>
        <taxon>Protomycetaceae</taxon>
        <taxon>Protomyces</taxon>
    </lineage>
</organism>
<feature type="region of interest" description="Disordered" evidence="5">
    <location>
        <begin position="1"/>
        <end position="22"/>
    </location>
</feature>
<dbReference type="InterPro" id="IPR007191">
    <property type="entry name" value="Sec8_exocyst_N"/>
</dbReference>
<feature type="domain" description="Exocyst complex component Sec8 middle helical bundle" evidence="7">
    <location>
        <begin position="298"/>
        <end position="541"/>
    </location>
</feature>
<dbReference type="OMA" id="HMEVRCR"/>
<keyword evidence="9" id="KW-1185">Reference proteome</keyword>
<comment type="function">
    <text evidence="4">Component of the exocyst complex involved in the docking of exocytic vesicles with fusion sites on the plasma membrane.</text>
</comment>
<dbReference type="InterPro" id="IPR048630">
    <property type="entry name" value="Sec8_M"/>
</dbReference>
<dbReference type="InterPro" id="IPR039682">
    <property type="entry name" value="Sec8/EXOC4"/>
</dbReference>
<evidence type="ECO:0000256" key="1">
    <source>
        <dbReference type="ARBA" id="ARBA00022448"/>
    </source>
</evidence>
<protein>
    <recommendedName>
        <fullName evidence="4">Exocyst complex component Sec8</fullName>
    </recommendedName>
</protein>
<dbReference type="GO" id="GO:0006893">
    <property type="term" value="P:Golgi to plasma membrane transport"/>
    <property type="evidence" value="ECO:0007669"/>
    <property type="project" value="TreeGrafter"/>
</dbReference>
<evidence type="ECO:0000313" key="8">
    <source>
        <dbReference type="EMBL" id="ORY80018.1"/>
    </source>
</evidence>
<dbReference type="AlphaFoldDB" id="A0A1Y2F7Y8"/>
<feature type="region of interest" description="Disordered" evidence="5">
    <location>
        <begin position="348"/>
        <end position="369"/>
    </location>
</feature>
<keyword evidence="2 4" id="KW-0268">Exocytosis</keyword>